<protein>
    <recommendedName>
        <fullName evidence="4">Nudix hydrolase domain-containing protein</fullName>
    </recommendedName>
</protein>
<evidence type="ECO:0000313" key="5">
    <source>
        <dbReference type="EMBL" id="GGL72256.1"/>
    </source>
</evidence>
<reference evidence="5" key="2">
    <citation type="submission" date="2020-09" db="EMBL/GenBank/DDBJ databases">
        <authorList>
            <person name="Sun Q."/>
            <person name="Zhou Y."/>
        </authorList>
    </citation>
    <scope>NUCLEOTIDE SEQUENCE</scope>
    <source>
        <strain evidence="5">CGMCC 4.7306</strain>
    </source>
</reference>
<dbReference type="SUPFAM" id="SSF55811">
    <property type="entry name" value="Nudix"/>
    <property type="match status" value="1"/>
</dbReference>
<gene>
    <name evidence="5" type="ORF">GCM10011575_33290</name>
</gene>
<evidence type="ECO:0000256" key="1">
    <source>
        <dbReference type="ARBA" id="ARBA00001946"/>
    </source>
</evidence>
<evidence type="ECO:0000259" key="4">
    <source>
        <dbReference type="PROSITE" id="PS51462"/>
    </source>
</evidence>
<evidence type="ECO:0000313" key="6">
    <source>
        <dbReference type="Proteomes" id="UP000613840"/>
    </source>
</evidence>
<dbReference type="EMBL" id="BMMZ01000008">
    <property type="protein sequence ID" value="GGL72256.1"/>
    <property type="molecule type" value="Genomic_DNA"/>
</dbReference>
<dbReference type="Gene3D" id="3.90.79.10">
    <property type="entry name" value="Nucleoside Triphosphate Pyrophosphohydrolase"/>
    <property type="match status" value="1"/>
</dbReference>
<comment type="cofactor">
    <cofactor evidence="1">
        <name>Mg(2+)</name>
        <dbReference type="ChEBI" id="CHEBI:18420"/>
    </cofactor>
</comment>
<sequence>MAMQSDYLAGLPRRRIAACALIRDEQGSVCLVDPTYRDGMILPGGTVEANEAPRDGCGREVHEELGVRLAIGRLLTMRWVPPTLPADEHGSMILVYDGGVVDADTIRQFVVPPDELHGLAFIAPDDLDRFTPNGSADRIRGGLEALAANELVEF</sequence>
<proteinExistence type="predicted"/>
<dbReference type="InterPro" id="IPR000086">
    <property type="entry name" value="NUDIX_hydrolase_dom"/>
</dbReference>
<evidence type="ECO:0000256" key="3">
    <source>
        <dbReference type="ARBA" id="ARBA00022842"/>
    </source>
</evidence>
<dbReference type="PROSITE" id="PS00893">
    <property type="entry name" value="NUDIX_BOX"/>
    <property type="match status" value="1"/>
</dbReference>
<evidence type="ECO:0000256" key="2">
    <source>
        <dbReference type="ARBA" id="ARBA00022801"/>
    </source>
</evidence>
<dbReference type="InterPro" id="IPR015797">
    <property type="entry name" value="NUDIX_hydrolase-like_dom_sf"/>
</dbReference>
<accession>A0A917W7H6</accession>
<dbReference type="CDD" id="cd18876">
    <property type="entry name" value="NUDIX_Hydrolase"/>
    <property type="match status" value="1"/>
</dbReference>
<dbReference type="PANTHER" id="PTHR43046:SF12">
    <property type="entry name" value="GDP-MANNOSE MANNOSYL HYDROLASE"/>
    <property type="match status" value="1"/>
</dbReference>
<dbReference type="PANTHER" id="PTHR43046">
    <property type="entry name" value="GDP-MANNOSE MANNOSYL HYDROLASE"/>
    <property type="match status" value="1"/>
</dbReference>
<dbReference type="AlphaFoldDB" id="A0A917W7H6"/>
<dbReference type="Proteomes" id="UP000613840">
    <property type="component" value="Unassembled WGS sequence"/>
</dbReference>
<keyword evidence="3" id="KW-0460">Magnesium</keyword>
<dbReference type="InterPro" id="IPR020084">
    <property type="entry name" value="NUDIX_hydrolase_CS"/>
</dbReference>
<organism evidence="5 6">
    <name type="scientific">Microlunatus endophyticus</name>
    <dbReference type="NCBI Taxonomy" id="1716077"/>
    <lineage>
        <taxon>Bacteria</taxon>
        <taxon>Bacillati</taxon>
        <taxon>Actinomycetota</taxon>
        <taxon>Actinomycetes</taxon>
        <taxon>Propionibacteriales</taxon>
        <taxon>Propionibacteriaceae</taxon>
        <taxon>Microlunatus</taxon>
    </lineage>
</organism>
<keyword evidence="2" id="KW-0378">Hydrolase</keyword>
<dbReference type="PROSITE" id="PS51462">
    <property type="entry name" value="NUDIX"/>
    <property type="match status" value="1"/>
</dbReference>
<dbReference type="RefSeq" id="WP_188896483.1">
    <property type="nucleotide sequence ID" value="NZ_BMMZ01000008.1"/>
</dbReference>
<keyword evidence="6" id="KW-1185">Reference proteome</keyword>
<dbReference type="GO" id="GO:0016787">
    <property type="term" value="F:hydrolase activity"/>
    <property type="evidence" value="ECO:0007669"/>
    <property type="project" value="UniProtKB-KW"/>
</dbReference>
<feature type="domain" description="Nudix hydrolase" evidence="4">
    <location>
        <begin position="12"/>
        <end position="144"/>
    </location>
</feature>
<name>A0A917W7H6_9ACTN</name>
<dbReference type="Pfam" id="PF00293">
    <property type="entry name" value="NUDIX"/>
    <property type="match status" value="1"/>
</dbReference>
<reference evidence="5" key="1">
    <citation type="journal article" date="2014" name="Int. J. Syst. Evol. Microbiol.">
        <title>Complete genome sequence of Corynebacterium casei LMG S-19264T (=DSM 44701T), isolated from a smear-ripened cheese.</title>
        <authorList>
            <consortium name="US DOE Joint Genome Institute (JGI-PGF)"/>
            <person name="Walter F."/>
            <person name="Albersmeier A."/>
            <person name="Kalinowski J."/>
            <person name="Ruckert C."/>
        </authorList>
    </citation>
    <scope>NUCLEOTIDE SEQUENCE</scope>
    <source>
        <strain evidence="5">CGMCC 4.7306</strain>
    </source>
</reference>
<comment type="caution">
    <text evidence="5">The sequence shown here is derived from an EMBL/GenBank/DDBJ whole genome shotgun (WGS) entry which is preliminary data.</text>
</comment>